<keyword evidence="2" id="KW-0106">Calcium</keyword>
<keyword evidence="1" id="KW-0479">Metal-binding</keyword>
<dbReference type="InterPro" id="IPR008707">
    <property type="entry name" value="B-propeller_PilY1"/>
</dbReference>
<gene>
    <name evidence="5" type="ORF">H8E23_13695</name>
</gene>
<dbReference type="Pfam" id="PF05567">
    <property type="entry name" value="T4P_PilY1"/>
    <property type="match status" value="1"/>
</dbReference>
<evidence type="ECO:0000256" key="3">
    <source>
        <dbReference type="SAM" id="SignalP"/>
    </source>
</evidence>
<dbReference type="Proteomes" id="UP000603434">
    <property type="component" value="Unassembled WGS sequence"/>
</dbReference>
<keyword evidence="3" id="KW-0732">Signal</keyword>
<feature type="domain" description="PilY1 beta-propeller" evidence="4">
    <location>
        <begin position="710"/>
        <end position="1103"/>
    </location>
</feature>
<proteinExistence type="predicted"/>
<evidence type="ECO:0000256" key="2">
    <source>
        <dbReference type="ARBA" id="ARBA00022837"/>
    </source>
</evidence>
<feature type="signal peptide" evidence="3">
    <location>
        <begin position="1"/>
        <end position="24"/>
    </location>
</feature>
<protein>
    <recommendedName>
        <fullName evidence="4">PilY1 beta-propeller domain-containing protein</fullName>
    </recommendedName>
</protein>
<evidence type="ECO:0000259" key="4">
    <source>
        <dbReference type="Pfam" id="PF05567"/>
    </source>
</evidence>
<dbReference type="GO" id="GO:0046872">
    <property type="term" value="F:metal ion binding"/>
    <property type="evidence" value="ECO:0007669"/>
    <property type="project" value="UniProtKB-KW"/>
</dbReference>
<accession>A0A8J6TMY2</accession>
<sequence>MKLKTTINILILTSILLFPAAAFGFTEPNNAQYSCQPIFQVNTVPPNILIIMDNSGSMNDRAYSENYDHDTRYYGYFEPYVKYSYASQVFTRNTSGGWDGNFLNWAVMRRIDLARKVLMGGKATSRTGGGNQTNIGEAPSGWDFIVSTGQTDDWNVTPYPGKKFKFVVDAGAFDFKHSTDGLTWTTVTGFTIKVRKDATQADEAANFVDGNIAGVLQKVGNKARWGNEWFNYGTGANKSGGRVVNTISSGNITSMVTDLQNTPADTWTPLGEAYYTAVQYYKQQSPDTSLDYKSTHVPCANINDDPYYNGSEFVPCAKSFVILITDGASTMDGKIPAALRDYADSFDTFVGTDDGVACNESTGSGCEYGSRGTDYLKDVALYARTTDLRSSSVGKTNLSGEQNMLLYTIFAAFGQTDANAENLLKEAAKNGGFVEKDGTLGPSSTAEWDSNSDGLPDTYYKADNGYELEAKLLQAINDILERAASGTAVSVLATSGEGEGSLVQAYFRPLVTSGVTEVNWLGYLQSLWVDSFGNLREDTNANQTLDIATDKVITYFVDSSSGDTKIKRFAVTSSDPYPDVDTDAYETVELDEITAVWQAGRRLSERSADDRKIFTYIDKDDDDVVDESVDDPFDDSGEVVRFHTGAAAEITPYLGVQDNSTWEYLAGSLANTQSNRVTNLIQYIRGNDISGLRTRTLDYDNDGADETWKLGDIIHSTPVTISKPPDNFHVIYGDESYQNFHNAFKDRETVVFVGANDGMLHAFTSWKYDSATLKYEDPYPADGVVDSTYIANEVIGDELWAFIPQSLLPHLKWLPSPDYSHVYYVDMKPKVFDAKILPDDTHYSDSDSGKNWGTFLLVGFNLGGGFIQAKEDFDYDGSNTDTGSLRDFYPSYVLLDVTEPRNPRVMWERSYDDLQASASTPTVVKVKDKWFAIFGSGPSNCNGESAQTGKVYVVDLATGNPYQSAVGVDWLFETAETKAFMNSPVSLDKGLNFNVDGIYFGETYLSGASNWKGKVYKITIPWADTGSNYDGTDLTKYSDDPSATSLKPWLFSALFDATRPVTAPLSLSVDALDNAWVYGGTGRYLNAADKTNTDTQYFFGIKDPFFNSNYEATSPAYYHSYSSTKTLAHSDLLDVDDIVVTTTSLVFENGSPYDGVGTWNELLNDARAVDGWIQSMTGGERILTKPTLLGGIVFVPSFVPSSDVCGFGGDSYLYGVYFETGTAYYKTIFSDPSTVTYTDAGGDTHAQVVDKISLGAGKASSLGVHVGGEEGAKGFIQQSTGSIVAESLTPALTIKSGLKSWREK</sequence>
<reference evidence="5 6" key="1">
    <citation type="submission" date="2020-08" db="EMBL/GenBank/DDBJ databases">
        <title>Bridging the membrane lipid divide: bacteria of the FCB group superphylum have the potential to synthesize archaeal ether lipids.</title>
        <authorList>
            <person name="Villanueva L."/>
            <person name="Von Meijenfeldt F.A.B."/>
            <person name="Westbye A.B."/>
            <person name="Yadav S."/>
            <person name="Hopmans E.C."/>
            <person name="Dutilh B.E."/>
            <person name="Sinninghe Damste J.S."/>
        </authorList>
    </citation>
    <scope>NUCLEOTIDE SEQUENCE [LARGE SCALE GENOMIC DNA]</scope>
    <source>
        <strain evidence="5">NIOZ-UU30</strain>
    </source>
</reference>
<organism evidence="5 6">
    <name type="scientific">Candidatus Desulfatibia profunda</name>
    <dbReference type="NCBI Taxonomy" id="2841695"/>
    <lineage>
        <taxon>Bacteria</taxon>
        <taxon>Pseudomonadati</taxon>
        <taxon>Thermodesulfobacteriota</taxon>
        <taxon>Desulfobacteria</taxon>
        <taxon>Desulfobacterales</taxon>
        <taxon>Desulfobacterales incertae sedis</taxon>
        <taxon>Candidatus Desulfatibia</taxon>
    </lineage>
</organism>
<feature type="chain" id="PRO_5035174822" description="PilY1 beta-propeller domain-containing protein" evidence="3">
    <location>
        <begin position="25"/>
        <end position="1304"/>
    </location>
</feature>
<evidence type="ECO:0000313" key="5">
    <source>
        <dbReference type="EMBL" id="MBC8362439.1"/>
    </source>
</evidence>
<name>A0A8J6TMY2_9BACT</name>
<comment type="caution">
    <text evidence="5">The sequence shown here is derived from an EMBL/GenBank/DDBJ whole genome shotgun (WGS) entry which is preliminary data.</text>
</comment>
<dbReference type="EMBL" id="JACNJH010000191">
    <property type="protein sequence ID" value="MBC8362439.1"/>
    <property type="molecule type" value="Genomic_DNA"/>
</dbReference>
<evidence type="ECO:0000256" key="1">
    <source>
        <dbReference type="ARBA" id="ARBA00022723"/>
    </source>
</evidence>
<evidence type="ECO:0000313" key="6">
    <source>
        <dbReference type="Proteomes" id="UP000603434"/>
    </source>
</evidence>